<dbReference type="EMBL" id="SPHZ02000005">
    <property type="protein sequence ID" value="KAF0919411.1"/>
    <property type="molecule type" value="Genomic_DNA"/>
</dbReference>
<sequence length="144" mass="15516">MATGRRRGGLALPAVARVPWRAAQIWHGAAQTNWEATTLGAAWKPGMRQGLPKTVDATSLQRGTQLWCGVSPELHGWHHDAAQMAQYHGQGRAGLAADPTEGSVASWFGCSCGTSGSTREEATWLGWLQQWLAELHNIAVLLAH</sequence>
<reference evidence="1 2" key="1">
    <citation type="submission" date="2019-11" db="EMBL/GenBank/DDBJ databases">
        <title>Whole genome sequence of Oryza granulata.</title>
        <authorList>
            <person name="Li W."/>
        </authorList>
    </citation>
    <scope>NUCLEOTIDE SEQUENCE [LARGE SCALE GENOMIC DNA]</scope>
    <source>
        <strain evidence="2">cv. Menghai</strain>
        <tissue evidence="1">Leaf</tissue>
    </source>
</reference>
<evidence type="ECO:0000313" key="2">
    <source>
        <dbReference type="Proteomes" id="UP000479710"/>
    </source>
</evidence>
<evidence type="ECO:0000313" key="1">
    <source>
        <dbReference type="EMBL" id="KAF0919411.1"/>
    </source>
</evidence>
<comment type="caution">
    <text evidence="1">The sequence shown here is derived from an EMBL/GenBank/DDBJ whole genome shotgun (WGS) entry which is preliminary data.</text>
</comment>
<gene>
    <name evidence="1" type="ORF">E2562_029444</name>
</gene>
<accession>A0A6G1E408</accession>
<dbReference type="Proteomes" id="UP000479710">
    <property type="component" value="Unassembled WGS sequence"/>
</dbReference>
<organism evidence="1 2">
    <name type="scientific">Oryza meyeriana var. granulata</name>
    <dbReference type="NCBI Taxonomy" id="110450"/>
    <lineage>
        <taxon>Eukaryota</taxon>
        <taxon>Viridiplantae</taxon>
        <taxon>Streptophyta</taxon>
        <taxon>Embryophyta</taxon>
        <taxon>Tracheophyta</taxon>
        <taxon>Spermatophyta</taxon>
        <taxon>Magnoliopsida</taxon>
        <taxon>Liliopsida</taxon>
        <taxon>Poales</taxon>
        <taxon>Poaceae</taxon>
        <taxon>BOP clade</taxon>
        <taxon>Oryzoideae</taxon>
        <taxon>Oryzeae</taxon>
        <taxon>Oryzinae</taxon>
        <taxon>Oryza</taxon>
        <taxon>Oryza meyeriana</taxon>
    </lineage>
</organism>
<keyword evidence="2" id="KW-1185">Reference proteome</keyword>
<dbReference type="AlphaFoldDB" id="A0A6G1E408"/>
<protein>
    <submittedName>
        <fullName evidence="1">Uncharacterized protein</fullName>
    </submittedName>
</protein>
<proteinExistence type="predicted"/>
<name>A0A6G1E408_9ORYZ</name>